<gene>
    <name evidence="1" type="ORF">PIL02S_04131</name>
</gene>
<dbReference type="EMBL" id="PRLG01000021">
    <property type="protein sequence ID" value="PYY27538.1"/>
    <property type="molecule type" value="Genomic_DNA"/>
</dbReference>
<keyword evidence="1" id="KW-0378">Hydrolase</keyword>
<dbReference type="Proteomes" id="UP000247459">
    <property type="component" value="Unassembled WGS sequence"/>
</dbReference>
<dbReference type="Gene3D" id="3.40.50.1820">
    <property type="entry name" value="alpha/beta hydrolase"/>
    <property type="match status" value="1"/>
</dbReference>
<dbReference type="PANTHER" id="PTHR48098">
    <property type="entry name" value="ENTEROCHELIN ESTERASE-RELATED"/>
    <property type="match status" value="1"/>
</dbReference>
<dbReference type="GO" id="GO:0016747">
    <property type="term" value="F:acyltransferase activity, transferring groups other than amino-acyl groups"/>
    <property type="evidence" value="ECO:0007669"/>
    <property type="project" value="TreeGrafter"/>
</dbReference>
<dbReference type="AlphaFoldDB" id="A0A2W0CI88"/>
<organism evidence="1 2">
    <name type="scientific">Paenibacillus illinoisensis</name>
    <dbReference type="NCBI Taxonomy" id="59845"/>
    <lineage>
        <taxon>Bacteria</taxon>
        <taxon>Bacillati</taxon>
        <taxon>Bacillota</taxon>
        <taxon>Bacilli</taxon>
        <taxon>Bacillales</taxon>
        <taxon>Paenibacillaceae</taxon>
        <taxon>Paenibacillus</taxon>
    </lineage>
</organism>
<dbReference type="EC" id="3.6.3.-" evidence="1"/>
<protein>
    <submittedName>
        <fullName evidence="1">Putative esterase</fullName>
        <ecNumber evidence="1">3.6.3.-</ecNumber>
    </submittedName>
</protein>
<dbReference type="RefSeq" id="WP_110821301.1">
    <property type="nucleotide sequence ID" value="NZ_JAXBDC010000002.1"/>
</dbReference>
<dbReference type="InterPro" id="IPR000801">
    <property type="entry name" value="Esterase-like"/>
</dbReference>
<comment type="caution">
    <text evidence="1">The sequence shown here is derived from an EMBL/GenBank/DDBJ whole genome shotgun (WGS) entry which is preliminary data.</text>
</comment>
<dbReference type="OrthoDB" id="9803578at2"/>
<sequence>MAMIRCNYFSETLGLSTSMTVIVPQATKGQIGMKGVATRERHPVLWLLHGGSDDDTIWMRRTSIERYVSELGLAVVMPQVQLSFYTDMAYGGKYGTFLMEELPQIARSLFPLSDAREENYVAGLSMGGYGAFKWALSKPDMFAAAAGLSTGNFPFWSPGPDGEFPPFLRLAFGDGPHAGTDNDLYHLIQSNDRTAGPKPAFYQACGTNDFLYDLNIELKETFERSSLDYTYTEEPGVHDWAFWDKTIQDVLKWLPLDRA</sequence>
<dbReference type="SUPFAM" id="SSF53474">
    <property type="entry name" value="alpha/beta-Hydrolases"/>
    <property type="match status" value="1"/>
</dbReference>
<evidence type="ECO:0000313" key="2">
    <source>
        <dbReference type="Proteomes" id="UP000247459"/>
    </source>
</evidence>
<evidence type="ECO:0000313" key="1">
    <source>
        <dbReference type="EMBL" id="PYY27538.1"/>
    </source>
</evidence>
<proteinExistence type="predicted"/>
<name>A0A2W0CI88_9BACL</name>
<reference evidence="1 2" key="1">
    <citation type="submission" date="2018-01" db="EMBL/GenBank/DDBJ databases">
        <title>Genome sequence of the PGP bacterium Paenibacillus illinoisensis E3.</title>
        <authorList>
            <person name="Rolli E."/>
            <person name="Marasco R."/>
            <person name="Bessem C."/>
            <person name="Michoud G."/>
            <person name="Gaiarsa S."/>
            <person name="Borin S."/>
            <person name="Daffonchio D."/>
        </authorList>
    </citation>
    <scope>NUCLEOTIDE SEQUENCE [LARGE SCALE GENOMIC DNA]</scope>
    <source>
        <strain evidence="1 2">E3</strain>
    </source>
</reference>
<dbReference type="InterPro" id="IPR029058">
    <property type="entry name" value="AB_hydrolase_fold"/>
</dbReference>
<dbReference type="GO" id="GO:0016787">
    <property type="term" value="F:hydrolase activity"/>
    <property type="evidence" value="ECO:0007669"/>
    <property type="project" value="UniProtKB-KW"/>
</dbReference>
<accession>A0A2W0CI88</accession>
<dbReference type="Pfam" id="PF00756">
    <property type="entry name" value="Esterase"/>
    <property type="match status" value="1"/>
</dbReference>
<dbReference type="InterPro" id="IPR050583">
    <property type="entry name" value="Mycobacterial_A85_antigen"/>
</dbReference>
<dbReference type="PANTHER" id="PTHR48098:SF1">
    <property type="entry name" value="DIACYLGLYCEROL ACYLTRANSFERASE_MYCOLYLTRANSFERASE AG85A"/>
    <property type="match status" value="1"/>
</dbReference>